<dbReference type="GO" id="GO:0016491">
    <property type="term" value="F:oxidoreductase activity"/>
    <property type="evidence" value="ECO:0007669"/>
    <property type="project" value="UniProtKB-KW"/>
</dbReference>
<gene>
    <name evidence="4" type="ORF">GF359_03510</name>
</gene>
<dbReference type="InterPro" id="IPR029061">
    <property type="entry name" value="THDP-binding"/>
</dbReference>
<dbReference type="PANTHER" id="PTHR43088">
    <property type="entry name" value="SUBUNIT OF PYRUVATE:FLAVODOXIN OXIDOREDUCTASE-RELATED"/>
    <property type="match status" value="1"/>
</dbReference>
<dbReference type="InterPro" id="IPR033412">
    <property type="entry name" value="PFOR_II"/>
</dbReference>
<dbReference type="EMBL" id="WJKJ01000110">
    <property type="protein sequence ID" value="MBD3364262.1"/>
    <property type="molecule type" value="Genomic_DNA"/>
</dbReference>
<dbReference type="Pfam" id="PF01855">
    <property type="entry name" value="POR_N"/>
    <property type="match status" value="1"/>
</dbReference>
<dbReference type="InterPro" id="IPR052368">
    <property type="entry name" value="2-oxoacid_oxidoreductase"/>
</dbReference>
<dbReference type="Pfam" id="PF17147">
    <property type="entry name" value="PFOR_II"/>
    <property type="match status" value="1"/>
</dbReference>
<dbReference type="PANTHER" id="PTHR43088:SF1">
    <property type="entry name" value="SUBUNIT OF PYRUVATE:FLAVODOXIN OXIDOREDUCTASE"/>
    <property type="match status" value="1"/>
</dbReference>
<name>A0A9D5K8I3_UNCW3</name>
<dbReference type="FunFam" id="3.40.50.970:FF:000022">
    <property type="entry name" value="2-oxoglutarate ferredoxin oxidoreductase alpha subunit"/>
    <property type="match status" value="1"/>
</dbReference>
<protein>
    <submittedName>
        <fullName evidence="4">2-oxoacid:acceptor oxidoreductase subunit alpha</fullName>
    </submittedName>
</protein>
<dbReference type="SUPFAM" id="SSF52518">
    <property type="entry name" value="Thiamin diphosphate-binding fold (THDP-binding)"/>
    <property type="match status" value="1"/>
</dbReference>
<keyword evidence="1" id="KW-0560">Oxidoreductase</keyword>
<organism evidence="4 5">
    <name type="scientific">candidate division WOR-3 bacterium</name>
    <dbReference type="NCBI Taxonomy" id="2052148"/>
    <lineage>
        <taxon>Bacteria</taxon>
        <taxon>Bacteria division WOR-3</taxon>
    </lineage>
</organism>
<evidence type="ECO:0000259" key="2">
    <source>
        <dbReference type="Pfam" id="PF01855"/>
    </source>
</evidence>
<evidence type="ECO:0000313" key="4">
    <source>
        <dbReference type="EMBL" id="MBD3364262.1"/>
    </source>
</evidence>
<dbReference type="CDD" id="cd07034">
    <property type="entry name" value="TPP_PYR_PFOR_IOR-alpha_like"/>
    <property type="match status" value="1"/>
</dbReference>
<dbReference type="Proteomes" id="UP000630660">
    <property type="component" value="Unassembled WGS sequence"/>
</dbReference>
<accession>A0A9D5K8I3</accession>
<evidence type="ECO:0000256" key="1">
    <source>
        <dbReference type="ARBA" id="ARBA00023002"/>
    </source>
</evidence>
<evidence type="ECO:0000259" key="3">
    <source>
        <dbReference type="Pfam" id="PF17147"/>
    </source>
</evidence>
<dbReference type="AlphaFoldDB" id="A0A9D5K8I3"/>
<dbReference type="InterPro" id="IPR009014">
    <property type="entry name" value="Transketo_C/PFOR_II"/>
</dbReference>
<dbReference type="Gene3D" id="3.40.50.920">
    <property type="match status" value="1"/>
</dbReference>
<comment type="caution">
    <text evidence="4">The sequence shown here is derived from an EMBL/GenBank/DDBJ whole genome shotgun (WGS) entry which is preliminary data.</text>
</comment>
<feature type="domain" description="Pyruvate flavodoxin/ferredoxin oxidoreductase pyrimidine binding" evidence="2">
    <location>
        <begin position="20"/>
        <end position="244"/>
    </location>
</feature>
<dbReference type="SUPFAM" id="SSF52922">
    <property type="entry name" value="TK C-terminal domain-like"/>
    <property type="match status" value="1"/>
</dbReference>
<sequence length="373" mass="40994">MNKKAAGRRKLASGNEACAEAALAAGIRFFGGYPITPSTEIAEQMALMLPRVGGTFMQMEDEIASIMAIIAAAAAGKPSMTATSGPGFSLMQEGLGYAAMIEVPIVIVNVMRGGPATGLPTKGSQGDYQQARWGTHGDHPVVALSPKGVGETFTLTLRAVEISQRLRIPVVLLLDEFIGHMREIVSFPEKVEVFHRQRPRTSPAEYVHYSEDNNYNAPYAAYGEGYSIHMTGLIHREDGFPVNNKDTIAWNNRRLVSKIEDNLAYLEDNHIDDDPEADTLIVGFGSAARSAYEAKLICEKKVSYIRPLTVWPFPDAAVRRLAKGRKRVVVPEMNEGQFSREVERCIGPETELHRINLTDGSLITPQRILEALR</sequence>
<reference evidence="4" key="1">
    <citation type="submission" date="2019-11" db="EMBL/GenBank/DDBJ databases">
        <title>Microbial mats filling the niche in hypersaline microbial mats.</title>
        <authorList>
            <person name="Wong H.L."/>
            <person name="Macleod F.I."/>
            <person name="White R.A. III"/>
            <person name="Burns B.P."/>
        </authorList>
    </citation>
    <scope>NUCLEOTIDE SEQUENCE</scope>
    <source>
        <strain evidence="4">Bin_327</strain>
    </source>
</reference>
<dbReference type="NCBIfam" id="NF006412">
    <property type="entry name" value="PRK08659.1"/>
    <property type="match status" value="1"/>
</dbReference>
<proteinExistence type="predicted"/>
<dbReference type="InterPro" id="IPR002880">
    <property type="entry name" value="Pyrv_Fd/Flavodoxin_OxRdtase_N"/>
</dbReference>
<feature type="domain" description="Pyruvate:ferredoxin oxidoreductase core" evidence="3">
    <location>
        <begin position="277"/>
        <end position="368"/>
    </location>
</feature>
<evidence type="ECO:0000313" key="5">
    <source>
        <dbReference type="Proteomes" id="UP000630660"/>
    </source>
</evidence>
<dbReference type="Gene3D" id="3.40.50.970">
    <property type="match status" value="1"/>
</dbReference>